<comment type="caution">
    <text evidence="1">The sequence shown here is derived from an EMBL/GenBank/DDBJ whole genome shotgun (WGS) entry which is preliminary data.</text>
</comment>
<dbReference type="RefSeq" id="WP_117963748.1">
    <property type="nucleotide sequence ID" value="NZ_QSOF01000045.1"/>
</dbReference>
<evidence type="ECO:0000313" key="2">
    <source>
        <dbReference type="Proteomes" id="UP000263754"/>
    </source>
</evidence>
<reference evidence="1 2" key="1">
    <citation type="submission" date="2018-08" db="EMBL/GenBank/DDBJ databases">
        <title>A genome reference for cultivated species of the human gut microbiota.</title>
        <authorList>
            <person name="Zou Y."/>
            <person name="Xue W."/>
            <person name="Luo G."/>
        </authorList>
    </citation>
    <scope>NUCLEOTIDE SEQUENCE [LARGE SCALE GENOMIC DNA]</scope>
    <source>
        <strain evidence="1 2">TM10-17</strain>
    </source>
</reference>
<accession>A0A374MJP7</accession>
<dbReference type="AlphaFoldDB" id="A0A374MJP7"/>
<protein>
    <recommendedName>
        <fullName evidence="3">Type VI secretion system baseplate subunit TssG</fullName>
    </recommendedName>
</protein>
<evidence type="ECO:0000313" key="1">
    <source>
        <dbReference type="EMBL" id="RGI71702.1"/>
    </source>
</evidence>
<organism evidence="1 2">
    <name type="scientific">Bacteroides uniformis</name>
    <dbReference type="NCBI Taxonomy" id="820"/>
    <lineage>
        <taxon>Bacteria</taxon>
        <taxon>Pseudomonadati</taxon>
        <taxon>Bacteroidota</taxon>
        <taxon>Bacteroidia</taxon>
        <taxon>Bacteroidales</taxon>
        <taxon>Bacteroidaceae</taxon>
        <taxon>Bacteroides</taxon>
    </lineage>
</organism>
<proteinExistence type="predicted"/>
<evidence type="ECO:0008006" key="3">
    <source>
        <dbReference type="Google" id="ProtNLM"/>
    </source>
</evidence>
<name>A0A374MJP7_BACUN</name>
<gene>
    <name evidence="1" type="ORF">DXD90_19075</name>
</gene>
<dbReference type="Proteomes" id="UP000263754">
    <property type="component" value="Unassembled WGS sequence"/>
</dbReference>
<dbReference type="EMBL" id="QSOF01000045">
    <property type="protein sequence ID" value="RGI71702.1"/>
    <property type="molecule type" value="Genomic_DNA"/>
</dbReference>
<sequence length="316" mass="35999">MGKIGLSHIESSLASINSLDTDYLAEIIAATLIEEGVSPDDIQIIRLGDSRMKVGKDIESVRMEYSPDDEINDCLRIYVNREGLYDVLPEGVFFLGIDLLDSTDIKKVVNQVRQYRKEEMEIRKFFSVFEDEIDRTLVQMQLLERRVDRKNVYTDFTNVFTAYWPIIRKLSLEQAALFMRIIPIIHKIRGDQRKITKVLSLILGLPVTLSHVLSRKKCDSFPAFGQARLGETLVIGSEFRSGRYDACVTVHDIPRNRIPEFLDNGKSRCILLELIDMLFAADMEVRIKLDVVSSGHICVISNEPSKASHLGIDAYL</sequence>